<dbReference type="AlphaFoldDB" id="A0A366Y0C8"/>
<keyword evidence="1" id="KW-0479">Metal-binding</keyword>
<dbReference type="InterPro" id="IPR017439">
    <property type="entry name" value="Amidohydrolase"/>
</dbReference>
<dbReference type="GO" id="GO:0046872">
    <property type="term" value="F:metal ion binding"/>
    <property type="evidence" value="ECO:0007669"/>
    <property type="project" value="UniProtKB-KW"/>
</dbReference>
<feature type="binding site" evidence="1">
    <location>
        <position position="126"/>
    </location>
    <ligand>
        <name>Mn(2+)</name>
        <dbReference type="ChEBI" id="CHEBI:29035"/>
        <label>2</label>
    </ligand>
</feature>
<feature type="binding site" evidence="1">
    <location>
        <position position="92"/>
    </location>
    <ligand>
        <name>Mn(2+)</name>
        <dbReference type="ChEBI" id="CHEBI:29035"/>
        <label>2</label>
    </ligand>
</feature>
<dbReference type="GO" id="GO:0016787">
    <property type="term" value="F:hydrolase activity"/>
    <property type="evidence" value="ECO:0007669"/>
    <property type="project" value="UniProtKB-KW"/>
</dbReference>
<comment type="cofactor">
    <cofactor evidence="1">
        <name>Mn(2+)</name>
        <dbReference type="ChEBI" id="CHEBI:29035"/>
    </cofactor>
    <text evidence="1">The Mn(2+) ion enhances activity.</text>
</comment>
<dbReference type="InterPro" id="IPR002933">
    <property type="entry name" value="Peptidase_M20"/>
</dbReference>
<dbReference type="Proteomes" id="UP000253314">
    <property type="component" value="Unassembled WGS sequence"/>
</dbReference>
<sequence>MKAAVEKLKPILGTLFQHLHTHPEVSWKEVNTTSYLMNFLKKYEFEPKPFEDSTGFTVEVGEGDFCVGLRTDIDALWQEINGEFQANHSCGHDAHMTMIIGTMLLLKELKFKPNGKIKVIFQPAEEKGTGALKLIEKGVVDDVNYLYGVHLRPIQELRDGEACAGIQHGAAAFLSGTIKGEDAHAARSHLGTNAIEVGAALVHHLSTIHLDPMIPHSVKMTAFHAGGESGNIIPGSASFKLDLRAQRNETMKNLQAQVYQIVNKLSELYNVEITLRGADGTAAAIIDPTAQSFMEKAIVDTIGPNYLSPSVVTSGGEDFHFYTLKRPHLKAVMLGLGCDLKPGLHHPNMTFNREALFIGIEILAKTIIHTFDEYKKEEAGTKP</sequence>
<evidence type="ECO:0000313" key="3">
    <source>
        <dbReference type="EMBL" id="RBW69853.1"/>
    </source>
</evidence>
<dbReference type="PIRSF" id="PIRSF005962">
    <property type="entry name" value="Pept_M20D_amidohydro"/>
    <property type="match status" value="1"/>
</dbReference>
<keyword evidence="1" id="KW-0464">Manganese</keyword>
<organism evidence="3 4">
    <name type="scientific">Bacillus taeanensis</name>
    <dbReference type="NCBI Taxonomy" id="273032"/>
    <lineage>
        <taxon>Bacteria</taxon>
        <taxon>Bacillati</taxon>
        <taxon>Bacillota</taxon>
        <taxon>Bacilli</taxon>
        <taxon>Bacillales</taxon>
        <taxon>Bacillaceae</taxon>
        <taxon>Bacillus</taxon>
    </lineage>
</organism>
<feature type="binding site" evidence="1">
    <location>
        <position position="345"/>
    </location>
    <ligand>
        <name>Mn(2+)</name>
        <dbReference type="ChEBI" id="CHEBI:29035"/>
        <label>2</label>
    </ligand>
</feature>
<keyword evidence="4" id="KW-1185">Reference proteome</keyword>
<reference evidence="3 4" key="1">
    <citation type="submission" date="2018-07" db="EMBL/GenBank/DDBJ databases">
        <title>Lottiidibacillus patelloidae gen. nov., sp. nov., isolated from the intestinal tract of a marine limpet and the reclassification of B. taeanensis BH030017T, B. algicola KMM 3737T and B. hwajinpoensis SW-72T as genus Lottiidibacillus.</title>
        <authorList>
            <person name="Liu R."/>
            <person name="Huang Z."/>
        </authorList>
    </citation>
    <scope>NUCLEOTIDE SEQUENCE [LARGE SCALE GENOMIC DNA]</scope>
    <source>
        <strain evidence="3 4">BH030017</strain>
    </source>
</reference>
<evidence type="ECO:0000313" key="4">
    <source>
        <dbReference type="Proteomes" id="UP000253314"/>
    </source>
</evidence>
<evidence type="ECO:0000256" key="1">
    <source>
        <dbReference type="PIRSR" id="PIRSR005962-1"/>
    </source>
</evidence>
<feature type="binding site" evidence="1">
    <location>
        <position position="90"/>
    </location>
    <ligand>
        <name>Mn(2+)</name>
        <dbReference type="ChEBI" id="CHEBI:29035"/>
        <label>2</label>
    </ligand>
</feature>
<dbReference type="InterPro" id="IPR036264">
    <property type="entry name" value="Bact_exopeptidase_dim_dom"/>
</dbReference>
<keyword evidence="3" id="KW-0378">Hydrolase</keyword>
<comment type="caution">
    <text evidence="3">The sequence shown here is derived from an EMBL/GenBank/DDBJ whole genome shotgun (WGS) entry which is preliminary data.</text>
</comment>
<dbReference type="RefSeq" id="WP_113805937.1">
    <property type="nucleotide sequence ID" value="NZ_QOCW01000008.1"/>
</dbReference>
<protein>
    <submittedName>
        <fullName evidence="3">Amidohydrolase</fullName>
    </submittedName>
</protein>
<dbReference type="NCBIfam" id="TIGR01891">
    <property type="entry name" value="amidohydrolases"/>
    <property type="match status" value="1"/>
</dbReference>
<feature type="binding site" evidence="1">
    <location>
        <position position="150"/>
    </location>
    <ligand>
        <name>Mn(2+)</name>
        <dbReference type="ChEBI" id="CHEBI:29035"/>
        <label>2</label>
    </ligand>
</feature>
<dbReference type="PANTHER" id="PTHR11014:SF122">
    <property type="entry name" value="AMIDOHYDROLASE AMHX"/>
    <property type="match status" value="1"/>
</dbReference>
<feature type="domain" description="Peptidase M20 dimerisation" evidence="2">
    <location>
        <begin position="169"/>
        <end position="266"/>
    </location>
</feature>
<dbReference type="Pfam" id="PF07687">
    <property type="entry name" value="M20_dimer"/>
    <property type="match status" value="1"/>
</dbReference>
<dbReference type="PANTHER" id="PTHR11014">
    <property type="entry name" value="PEPTIDASE M20 FAMILY MEMBER"/>
    <property type="match status" value="1"/>
</dbReference>
<name>A0A366Y0C8_9BACI</name>
<dbReference type="InterPro" id="IPR011650">
    <property type="entry name" value="Peptidase_M20_dimer"/>
</dbReference>
<dbReference type="InterPro" id="IPR037484">
    <property type="entry name" value="AmhX-like"/>
</dbReference>
<proteinExistence type="predicted"/>
<dbReference type="SUPFAM" id="SSF53187">
    <property type="entry name" value="Zn-dependent exopeptidases"/>
    <property type="match status" value="1"/>
</dbReference>
<dbReference type="OrthoDB" id="9776731at2"/>
<gene>
    <name evidence="3" type="ORF">DS031_10020</name>
</gene>
<dbReference type="Pfam" id="PF01546">
    <property type="entry name" value="Peptidase_M20"/>
    <property type="match status" value="1"/>
</dbReference>
<accession>A0A366Y0C8</accession>
<dbReference type="CDD" id="cd08018">
    <property type="entry name" value="M20_Acy1_amhX-like"/>
    <property type="match status" value="1"/>
</dbReference>
<evidence type="ECO:0000259" key="2">
    <source>
        <dbReference type="Pfam" id="PF07687"/>
    </source>
</evidence>
<dbReference type="EMBL" id="QOCW01000008">
    <property type="protein sequence ID" value="RBW69853.1"/>
    <property type="molecule type" value="Genomic_DNA"/>
</dbReference>
<dbReference type="Gene3D" id="3.40.630.10">
    <property type="entry name" value="Zn peptidases"/>
    <property type="match status" value="1"/>
</dbReference>
<dbReference type="Gene3D" id="3.30.70.360">
    <property type="match status" value="1"/>
</dbReference>
<dbReference type="SUPFAM" id="SSF55031">
    <property type="entry name" value="Bacterial exopeptidase dimerisation domain"/>
    <property type="match status" value="1"/>
</dbReference>